<evidence type="ECO:0000256" key="4">
    <source>
        <dbReference type="SAM" id="Phobius"/>
    </source>
</evidence>
<dbReference type="Proteomes" id="UP000193685">
    <property type="component" value="Unassembled WGS sequence"/>
</dbReference>
<dbReference type="OrthoDB" id="5096074at2759"/>
<dbReference type="Pfam" id="PF00690">
    <property type="entry name" value="Cation_ATPase_N"/>
    <property type="match status" value="1"/>
</dbReference>
<evidence type="ECO:0000313" key="6">
    <source>
        <dbReference type="EMBL" id="ORY75417.1"/>
    </source>
</evidence>
<dbReference type="GO" id="GO:0006874">
    <property type="term" value="P:intracellular calcium ion homeostasis"/>
    <property type="evidence" value="ECO:0007669"/>
    <property type="project" value="TreeGrafter"/>
</dbReference>
<dbReference type="SUPFAM" id="SSF81665">
    <property type="entry name" value="Calcium ATPase, transmembrane domain M"/>
    <property type="match status" value="1"/>
</dbReference>
<feature type="transmembrane region" description="Helical" evidence="4">
    <location>
        <begin position="243"/>
        <end position="261"/>
    </location>
</feature>
<dbReference type="PANTHER" id="PTHR24093">
    <property type="entry name" value="CATION TRANSPORTING ATPASE"/>
    <property type="match status" value="1"/>
</dbReference>
<feature type="transmembrane region" description="Helical" evidence="4">
    <location>
        <begin position="281"/>
        <end position="301"/>
    </location>
</feature>
<comment type="caution">
    <text evidence="6">The sequence shown here is derived from an EMBL/GenBank/DDBJ whole genome shotgun (WGS) entry which is preliminary data.</text>
</comment>
<accession>A0A1Y2EV76</accession>
<name>A0A1Y2EV76_PROLT</name>
<evidence type="ECO:0000256" key="1">
    <source>
        <dbReference type="ARBA" id="ARBA00004127"/>
    </source>
</evidence>
<keyword evidence="4" id="KW-0472">Membrane</keyword>
<dbReference type="PANTHER" id="PTHR24093:SF369">
    <property type="entry name" value="CALCIUM-TRANSPORTING ATPASE"/>
    <property type="match status" value="1"/>
</dbReference>
<dbReference type="GO" id="GO:0012505">
    <property type="term" value="C:endomembrane system"/>
    <property type="evidence" value="ECO:0007669"/>
    <property type="project" value="UniProtKB-SubCell"/>
</dbReference>
<evidence type="ECO:0000313" key="7">
    <source>
        <dbReference type="Proteomes" id="UP000193685"/>
    </source>
</evidence>
<dbReference type="GO" id="GO:0005886">
    <property type="term" value="C:plasma membrane"/>
    <property type="evidence" value="ECO:0007669"/>
    <property type="project" value="TreeGrafter"/>
</dbReference>
<organism evidence="6 7">
    <name type="scientific">Protomyces lactucae-debilis</name>
    <dbReference type="NCBI Taxonomy" id="2754530"/>
    <lineage>
        <taxon>Eukaryota</taxon>
        <taxon>Fungi</taxon>
        <taxon>Dikarya</taxon>
        <taxon>Ascomycota</taxon>
        <taxon>Taphrinomycotina</taxon>
        <taxon>Taphrinomycetes</taxon>
        <taxon>Taphrinales</taxon>
        <taxon>Protomycetaceae</taxon>
        <taxon>Protomyces</taxon>
    </lineage>
</organism>
<protein>
    <recommendedName>
        <fullName evidence="5">Cation-transporting P-type ATPase N-terminal domain-containing protein</fullName>
    </recommendedName>
</protein>
<reference evidence="6 7" key="1">
    <citation type="submission" date="2016-07" db="EMBL/GenBank/DDBJ databases">
        <title>Pervasive Adenine N6-methylation of Active Genes in Fungi.</title>
        <authorList>
            <consortium name="DOE Joint Genome Institute"/>
            <person name="Mondo S.J."/>
            <person name="Dannebaum R.O."/>
            <person name="Kuo R.C."/>
            <person name="Labutti K."/>
            <person name="Haridas S."/>
            <person name="Kuo A."/>
            <person name="Salamov A."/>
            <person name="Ahrendt S.R."/>
            <person name="Lipzen A."/>
            <person name="Sullivan W."/>
            <person name="Andreopoulos W.B."/>
            <person name="Clum A."/>
            <person name="Lindquist E."/>
            <person name="Daum C."/>
            <person name="Ramamoorthy G.K."/>
            <person name="Gryganskyi A."/>
            <person name="Culley D."/>
            <person name="Magnuson J.K."/>
            <person name="James T.Y."/>
            <person name="O'Malley M.A."/>
            <person name="Stajich J.E."/>
            <person name="Spatafora J.W."/>
            <person name="Visel A."/>
            <person name="Grigoriev I.V."/>
        </authorList>
    </citation>
    <scope>NUCLEOTIDE SEQUENCE [LARGE SCALE GENOMIC DNA]</scope>
    <source>
        <strain evidence="6 7">12-1054</strain>
    </source>
</reference>
<dbReference type="RefSeq" id="XP_040722290.1">
    <property type="nucleotide sequence ID" value="XM_040870154.1"/>
</dbReference>
<dbReference type="GeneID" id="63786753"/>
<feature type="compositionally biased region" description="Polar residues" evidence="3">
    <location>
        <begin position="28"/>
        <end position="50"/>
    </location>
</feature>
<dbReference type="AlphaFoldDB" id="A0A1Y2EV76"/>
<feature type="region of interest" description="Disordered" evidence="3">
    <location>
        <begin position="1"/>
        <end position="81"/>
    </location>
</feature>
<evidence type="ECO:0000256" key="3">
    <source>
        <dbReference type="SAM" id="MobiDB-lite"/>
    </source>
</evidence>
<keyword evidence="2" id="KW-0460">Magnesium</keyword>
<dbReference type="InterPro" id="IPR023298">
    <property type="entry name" value="ATPase_P-typ_TM_dom_sf"/>
</dbReference>
<dbReference type="EMBL" id="MCFI01000026">
    <property type="protein sequence ID" value="ORY75417.1"/>
    <property type="molecule type" value="Genomic_DNA"/>
</dbReference>
<keyword evidence="4" id="KW-0812">Transmembrane</keyword>
<sequence>MVDIKIDTSNLEQGAQHNSQGIDLVPRSQASEMTSTAAGNTSGDGNNNNLLAVPGKPTGRSGSVSSAESTLPWDDTGARGEDRETVLEAAREIMHQRDGDETGPFAFTNTQLQALMDPKNLEVLRQMGGMAGLVKGLQSDVQMGLSWDETTIPVPVTLQDALAAGESPSKEMLKMPVTTGAPTPGITKKPTLGIKKTLTTRSTMKVDENKMEDRKRIYSTNTLPARKTKNIFQLMWIALQDKVLILLSIAAVISLALGLYETFGEEPDRDAQGNEIPQLDWVEGVAIVVAIAIVTIVGSANDYQKERQFVKLNKKVRSI</sequence>
<evidence type="ECO:0000256" key="2">
    <source>
        <dbReference type="ARBA" id="ARBA00022842"/>
    </source>
</evidence>
<feature type="compositionally biased region" description="Polar residues" evidence="3">
    <location>
        <begin position="7"/>
        <end position="21"/>
    </location>
</feature>
<comment type="subcellular location">
    <subcellularLocation>
        <location evidence="1">Endomembrane system</location>
        <topology evidence="1">Multi-pass membrane protein</topology>
    </subcellularLocation>
</comment>
<keyword evidence="4" id="KW-1133">Transmembrane helix</keyword>
<gene>
    <name evidence="6" type="ORF">BCR37DRAFT_384044</name>
</gene>
<evidence type="ECO:0000259" key="5">
    <source>
        <dbReference type="Pfam" id="PF00690"/>
    </source>
</evidence>
<dbReference type="Gene3D" id="2.70.150.10">
    <property type="entry name" value="Calcium-transporting ATPase, cytoplasmic transduction domain A"/>
    <property type="match status" value="1"/>
</dbReference>
<dbReference type="STRING" id="56484.A0A1Y2EV76"/>
<dbReference type="InterPro" id="IPR004014">
    <property type="entry name" value="ATPase_P-typ_cation-transptr_N"/>
</dbReference>
<proteinExistence type="predicted"/>
<feature type="compositionally biased region" description="Polar residues" evidence="3">
    <location>
        <begin position="60"/>
        <end position="69"/>
    </location>
</feature>
<keyword evidence="7" id="KW-1185">Reference proteome</keyword>
<dbReference type="Gene3D" id="1.20.1110.10">
    <property type="entry name" value="Calcium-transporting ATPase, transmembrane domain"/>
    <property type="match status" value="1"/>
</dbReference>
<dbReference type="GO" id="GO:0005388">
    <property type="term" value="F:P-type calcium transporter activity"/>
    <property type="evidence" value="ECO:0007669"/>
    <property type="project" value="TreeGrafter"/>
</dbReference>
<feature type="domain" description="Cation-transporting P-type ATPase N-terminal" evidence="5">
    <location>
        <begin position="209"/>
        <end position="254"/>
    </location>
</feature>